<accession>A0A1Y6LE06</accession>
<feature type="compositionally biased region" description="Polar residues" evidence="1">
    <location>
        <begin position="20"/>
        <end position="30"/>
    </location>
</feature>
<reference evidence="3 4" key="1">
    <citation type="submission" date="2016-10" db="EMBL/GenBank/DDBJ databases">
        <authorList>
            <person name="Varghese N."/>
        </authorList>
    </citation>
    <scope>NUCLEOTIDE SEQUENCE [LARGE SCALE GENOMIC DNA]</scope>
</reference>
<dbReference type="PANTHER" id="PTHR12358">
    <property type="entry name" value="SPHINGOSINE KINASE"/>
    <property type="match status" value="1"/>
</dbReference>
<dbReference type="InterPro" id="IPR050187">
    <property type="entry name" value="Lipid_Phosphate_FormReg"/>
</dbReference>
<dbReference type="AlphaFoldDB" id="A0A1Y6LE06"/>
<dbReference type="GO" id="GO:0005737">
    <property type="term" value="C:cytoplasm"/>
    <property type="evidence" value="ECO:0007669"/>
    <property type="project" value="TreeGrafter"/>
</dbReference>
<evidence type="ECO:0000256" key="1">
    <source>
        <dbReference type="SAM" id="MobiDB-lite"/>
    </source>
</evidence>
<gene>
    <name evidence="3" type="ORF">ZT1A5_G4134</name>
</gene>
<evidence type="ECO:0000259" key="2">
    <source>
        <dbReference type="PROSITE" id="PS50146"/>
    </source>
</evidence>
<dbReference type="Gene3D" id="3.40.50.10330">
    <property type="entry name" value="Probable inorganic polyphosphate/atp-NAD kinase, domain 1"/>
    <property type="match status" value="1"/>
</dbReference>
<dbReference type="InterPro" id="IPR001206">
    <property type="entry name" value="Diacylglycerol_kinase_cat_dom"/>
</dbReference>
<dbReference type="InterPro" id="IPR017438">
    <property type="entry name" value="ATP-NAD_kinase_N"/>
</dbReference>
<feature type="region of interest" description="Disordered" evidence="1">
    <location>
        <begin position="235"/>
        <end position="254"/>
    </location>
</feature>
<organism evidence="3 4">
    <name type="scientific">Zymoseptoria tritici ST99CH_1A5</name>
    <dbReference type="NCBI Taxonomy" id="1276529"/>
    <lineage>
        <taxon>Eukaryota</taxon>
        <taxon>Fungi</taxon>
        <taxon>Dikarya</taxon>
        <taxon>Ascomycota</taxon>
        <taxon>Pezizomycotina</taxon>
        <taxon>Dothideomycetes</taxon>
        <taxon>Dothideomycetidae</taxon>
        <taxon>Mycosphaerellales</taxon>
        <taxon>Mycosphaerellaceae</taxon>
        <taxon>Zymoseptoria</taxon>
    </lineage>
</organism>
<dbReference type="GO" id="GO:0016020">
    <property type="term" value="C:membrane"/>
    <property type="evidence" value="ECO:0007669"/>
    <property type="project" value="TreeGrafter"/>
</dbReference>
<dbReference type="PROSITE" id="PS50146">
    <property type="entry name" value="DAGK"/>
    <property type="match status" value="1"/>
</dbReference>
<dbReference type="EMBL" id="LT882678">
    <property type="protein sequence ID" value="SMY22694.1"/>
    <property type="molecule type" value="Genomic_DNA"/>
</dbReference>
<dbReference type="GO" id="GO:0046512">
    <property type="term" value="P:sphingosine biosynthetic process"/>
    <property type="evidence" value="ECO:0007669"/>
    <property type="project" value="TreeGrafter"/>
</dbReference>
<dbReference type="Pfam" id="PF00781">
    <property type="entry name" value="DAGK_cat"/>
    <property type="match status" value="1"/>
</dbReference>
<evidence type="ECO:0000313" key="4">
    <source>
        <dbReference type="Proteomes" id="UP000215453"/>
    </source>
</evidence>
<dbReference type="PANTHER" id="PTHR12358:SF108">
    <property type="entry name" value="DAGKC DOMAIN-CONTAINING PROTEIN"/>
    <property type="match status" value="1"/>
</dbReference>
<sequence>MAYETYRYGTPRFMDDSVYRSGSSVSTPGSITRDPRNPRTPYISSPRSEYRQIAVDEHGMALDPRRQYEDSLYQPYGQMSRSYRDDQRRRNDLDYTTYTANLPSPRYPQIQPRLCRDGRYPPSFSRPLQINDFLSMSDSDLRRIILAYELSCDSASQYGNRDRVRFGSDGRLSRRAMEDAVLEHLDSQAIGSDPLVVTSKMMSSVGGFSKGTLDSRPVTLRWERSEGNNGRLLSIATEDQDADETSKWTPGPTSSQILAVVPGQETHERRTLYVEANSEAEEDKTKSPLSFHTIISKDSILDDDASFKPSEHWTKLQKLPSSNFHVIISTGSGTGLASHVYNDVLAPLLSIFDLTPIIHTTTSTSSITELTKSTFLPAALSGTEQSIILLSGDGGVLDITTTLLSSSPLPSTYHPPTLILLPLGTGNALANSSSQTLPSSLLPPDQTLNIRSLLLGTPHPLPLFRATFSPGSRILTNEGQTATPLHQDPQTGDHVAHGAVVLSWGFHATLVADSDTPEYRKHGSARFQLAAKECLYPADGSPPHTYKGKVSILQQGTWHPVRGDENEHAYVLTTLTSHLESTFTISPSSRPLDGKLRVIHFGPLPGDEIMEIMTKAYDGGKHVEDPRVGYEEVEAMRIEFEEAEERWRRVCVDGSIVRVEEGGWVEVRKRKGEEAKGVVRLVSCL</sequence>
<name>A0A1Y6LE06_ZYMTR</name>
<dbReference type="Gene3D" id="2.60.200.40">
    <property type="match status" value="1"/>
</dbReference>
<protein>
    <recommendedName>
        <fullName evidence="2">DAGKc domain-containing protein</fullName>
    </recommendedName>
</protein>
<dbReference type="Proteomes" id="UP000215453">
    <property type="component" value="Chromosome 3"/>
</dbReference>
<dbReference type="GO" id="GO:0001727">
    <property type="term" value="F:lipid kinase activity"/>
    <property type="evidence" value="ECO:0007669"/>
    <property type="project" value="TreeGrafter"/>
</dbReference>
<dbReference type="SUPFAM" id="SSF111331">
    <property type="entry name" value="NAD kinase/diacylglycerol kinase-like"/>
    <property type="match status" value="1"/>
</dbReference>
<evidence type="ECO:0000313" key="3">
    <source>
        <dbReference type="EMBL" id="SMY22694.1"/>
    </source>
</evidence>
<feature type="domain" description="DAGKc" evidence="2">
    <location>
        <begin position="319"/>
        <end position="471"/>
    </location>
</feature>
<proteinExistence type="predicted"/>
<feature type="region of interest" description="Disordered" evidence="1">
    <location>
        <begin position="16"/>
        <end position="46"/>
    </location>
</feature>
<dbReference type="InterPro" id="IPR016064">
    <property type="entry name" value="NAD/diacylglycerol_kinase_sf"/>
</dbReference>